<dbReference type="InterPro" id="IPR042097">
    <property type="entry name" value="Aminopeptidase_N-like_N_sf"/>
</dbReference>
<feature type="domain" description="Peptidase M1 membrane alanine aminopeptidase" evidence="9">
    <location>
        <begin position="246"/>
        <end position="462"/>
    </location>
</feature>
<dbReference type="EC" id="3.4.11.-" evidence="8"/>
<dbReference type="InterPro" id="IPR014782">
    <property type="entry name" value="Peptidase_M1_dom"/>
</dbReference>
<protein>
    <recommendedName>
        <fullName evidence="8">Aminopeptidase</fullName>
        <ecNumber evidence="8">3.4.11.-</ecNumber>
    </recommendedName>
</protein>
<keyword evidence="7 8" id="KW-0482">Metalloprotease</keyword>
<dbReference type="Gene3D" id="1.10.390.10">
    <property type="entry name" value="Neutral Protease Domain 2"/>
    <property type="match status" value="1"/>
</dbReference>
<dbReference type="CDD" id="cd09601">
    <property type="entry name" value="M1_APN-Q_like"/>
    <property type="match status" value="1"/>
</dbReference>
<evidence type="ECO:0000256" key="6">
    <source>
        <dbReference type="ARBA" id="ARBA00022833"/>
    </source>
</evidence>
<proteinExistence type="inferred from homology"/>
<organism evidence="12 13">
    <name type="scientific">Phlyctema vagabunda</name>
    <dbReference type="NCBI Taxonomy" id="108571"/>
    <lineage>
        <taxon>Eukaryota</taxon>
        <taxon>Fungi</taxon>
        <taxon>Dikarya</taxon>
        <taxon>Ascomycota</taxon>
        <taxon>Pezizomycotina</taxon>
        <taxon>Leotiomycetes</taxon>
        <taxon>Helotiales</taxon>
        <taxon>Dermateaceae</taxon>
        <taxon>Phlyctema</taxon>
    </lineage>
</organism>
<evidence type="ECO:0000256" key="3">
    <source>
        <dbReference type="ARBA" id="ARBA00022670"/>
    </source>
</evidence>
<accession>A0ABR4PH83</accession>
<dbReference type="SUPFAM" id="SSF55486">
    <property type="entry name" value="Metalloproteases ('zincins'), catalytic domain"/>
    <property type="match status" value="1"/>
</dbReference>
<reference evidence="12 13" key="1">
    <citation type="submission" date="2024-06" db="EMBL/GenBank/DDBJ databases">
        <title>Complete genome of Phlyctema vagabunda strain 19-DSS-EL-015.</title>
        <authorList>
            <person name="Fiorenzani C."/>
        </authorList>
    </citation>
    <scope>NUCLEOTIDE SEQUENCE [LARGE SCALE GENOMIC DNA]</scope>
    <source>
        <strain evidence="12 13">19-DSS-EL-015</strain>
    </source>
</reference>
<keyword evidence="4 8" id="KW-0479">Metal-binding</keyword>
<dbReference type="PANTHER" id="PTHR11533:SF174">
    <property type="entry name" value="PUROMYCIN-SENSITIVE AMINOPEPTIDASE-RELATED"/>
    <property type="match status" value="1"/>
</dbReference>
<evidence type="ECO:0000256" key="4">
    <source>
        <dbReference type="ARBA" id="ARBA00022723"/>
    </source>
</evidence>
<comment type="similarity">
    <text evidence="1 8">Belongs to the peptidase M1 family.</text>
</comment>
<dbReference type="InterPro" id="IPR024571">
    <property type="entry name" value="ERAP1-like_C_dom"/>
</dbReference>
<dbReference type="Pfam" id="PF11838">
    <property type="entry name" value="ERAP1_C"/>
    <property type="match status" value="1"/>
</dbReference>
<evidence type="ECO:0000256" key="5">
    <source>
        <dbReference type="ARBA" id="ARBA00022801"/>
    </source>
</evidence>
<comment type="cofactor">
    <cofactor evidence="8">
        <name>Zn(2+)</name>
        <dbReference type="ChEBI" id="CHEBI:29105"/>
    </cofactor>
    <text evidence="8">Binds 1 zinc ion per subunit.</text>
</comment>
<dbReference type="InterPro" id="IPR045357">
    <property type="entry name" value="Aminopeptidase_N-like_N"/>
</dbReference>
<comment type="caution">
    <text evidence="12">The sequence shown here is derived from an EMBL/GenBank/DDBJ whole genome shotgun (WGS) entry which is preliminary data.</text>
</comment>
<dbReference type="Pfam" id="PF01433">
    <property type="entry name" value="Peptidase_M1"/>
    <property type="match status" value="1"/>
</dbReference>
<keyword evidence="5 8" id="KW-0378">Hydrolase</keyword>
<gene>
    <name evidence="12" type="ORF">PVAG01_06829</name>
</gene>
<dbReference type="InterPro" id="IPR050344">
    <property type="entry name" value="Peptidase_M1_aminopeptidases"/>
</dbReference>
<dbReference type="InterPro" id="IPR034016">
    <property type="entry name" value="M1_APN-typ"/>
</dbReference>
<evidence type="ECO:0000256" key="2">
    <source>
        <dbReference type="ARBA" id="ARBA00022438"/>
    </source>
</evidence>
<keyword evidence="3 8" id="KW-0645">Protease</keyword>
<dbReference type="Proteomes" id="UP001629113">
    <property type="component" value="Unassembled WGS sequence"/>
</dbReference>
<dbReference type="SUPFAM" id="SSF63737">
    <property type="entry name" value="Leukotriene A4 hydrolase N-terminal domain"/>
    <property type="match status" value="1"/>
</dbReference>
<feature type="domain" description="ERAP1-like C-terminal" evidence="10">
    <location>
        <begin position="533"/>
        <end position="850"/>
    </location>
</feature>
<dbReference type="Gene3D" id="2.60.40.1730">
    <property type="entry name" value="tricorn interacting facor f3 domain"/>
    <property type="match status" value="1"/>
</dbReference>
<feature type="domain" description="Aminopeptidase N-like N-terminal" evidence="11">
    <location>
        <begin position="24"/>
        <end position="211"/>
    </location>
</feature>
<dbReference type="GO" id="GO:0004177">
    <property type="term" value="F:aminopeptidase activity"/>
    <property type="evidence" value="ECO:0007669"/>
    <property type="project" value="UniProtKB-KW"/>
</dbReference>
<dbReference type="PRINTS" id="PR00756">
    <property type="entry name" value="ALADIPTASE"/>
</dbReference>
<name>A0ABR4PH83_9HELO</name>
<sequence length="875" mass="97689">MADAILAPASTLSVDREVLPSNLKPTHYDLRVEPDTEEAKEFDGSVSIAIDVIEETSSIVLNAVDLEILETEVIADGKKIPVGGLDFDAATERMTIRLEQELSVGAKVLFKQTYKGSLLHSGLGFFRSPVKIDNKTTWVLSTQLQATDARRVFPSFDEPALKATFGVTLVADRHLTCLSNMDVSSESLISSNGKDKKVVNFNTTPVMTVYLVCFAIGDLQMVETNSFRVPIRVYAAKDKNIEHGRYFLEHASKTLDVFEKMFDIDYPLPKLDMLAVSGQLGAMENWGLVTYVENRILVDEDESSASAFRSAGKTMVHELAHQWFGNLVTMEFWDGLWLNEGFADWAELHAWESLDPSWQMGQSFTSGPYQSGLQLDSNRASHPVEVPVQKVSEINQIFDSISYDKGCSVLKMIANFVGVDVFVKGVQNYLKKHAYGNTTSSDLWQALGDASGQDVQSIMEIWTKNMGYPYIKVDEDKDSITLTQHRFLQDGTCEPEDDKILFPLSLRVRTRTGIEDDYVLNERSKTFKISSDFFKLNADQAGFYRVLYTPQRLEVLGQNVKDGLLSADDRIGLISDAQAMASSGNAKTSSVLNLLTAFEDEENFFVWRQLLASLDKIIQAWTFEDASVVASLTRFQTRLVQKCLAKKGWSFDGKVSGVEKMFKALIFSHSGQDEKAQKAAKDMFDAFLGGDDGAININIQSAVLQIALEHGGEKEYDAVMQAVSKTTSIDRRDSCLEALGYARQPSLIQRTIEFAVSPDMVGQSGTTRILKSVASHRAGIEALWHWLRTDLEKIKKIFGESGIGSTGRMVTVCMMSLATRKQWEEVKTFFQGTDTKAFDSYLAQSLDTILAKATWVERDSEDMKQWLSKNGYLEK</sequence>
<keyword evidence="2 8" id="KW-0031">Aminopeptidase</keyword>
<dbReference type="Pfam" id="PF17900">
    <property type="entry name" value="Peptidase_M1_N"/>
    <property type="match status" value="1"/>
</dbReference>
<dbReference type="Gene3D" id="2.60.40.1910">
    <property type="match status" value="1"/>
</dbReference>
<dbReference type="PANTHER" id="PTHR11533">
    <property type="entry name" value="PROTEASE M1 ZINC METALLOPROTEASE"/>
    <property type="match status" value="1"/>
</dbReference>
<evidence type="ECO:0000259" key="9">
    <source>
        <dbReference type="Pfam" id="PF01433"/>
    </source>
</evidence>
<dbReference type="Gene3D" id="1.25.50.20">
    <property type="match status" value="1"/>
</dbReference>
<evidence type="ECO:0000313" key="12">
    <source>
        <dbReference type="EMBL" id="KAL3422673.1"/>
    </source>
</evidence>
<keyword evidence="13" id="KW-1185">Reference proteome</keyword>
<evidence type="ECO:0000259" key="11">
    <source>
        <dbReference type="Pfam" id="PF17900"/>
    </source>
</evidence>
<evidence type="ECO:0000313" key="13">
    <source>
        <dbReference type="Proteomes" id="UP001629113"/>
    </source>
</evidence>
<dbReference type="InterPro" id="IPR027268">
    <property type="entry name" value="Peptidase_M4/M1_CTD_sf"/>
</dbReference>
<dbReference type="EMBL" id="JBFCZG010000005">
    <property type="protein sequence ID" value="KAL3422673.1"/>
    <property type="molecule type" value="Genomic_DNA"/>
</dbReference>
<evidence type="ECO:0000256" key="8">
    <source>
        <dbReference type="RuleBase" id="RU364040"/>
    </source>
</evidence>
<evidence type="ECO:0000256" key="1">
    <source>
        <dbReference type="ARBA" id="ARBA00010136"/>
    </source>
</evidence>
<keyword evidence="6 8" id="KW-0862">Zinc</keyword>
<evidence type="ECO:0000256" key="7">
    <source>
        <dbReference type="ARBA" id="ARBA00023049"/>
    </source>
</evidence>
<dbReference type="InterPro" id="IPR001930">
    <property type="entry name" value="Peptidase_M1"/>
</dbReference>
<evidence type="ECO:0000259" key="10">
    <source>
        <dbReference type="Pfam" id="PF11838"/>
    </source>
</evidence>